<dbReference type="InterPro" id="IPR008984">
    <property type="entry name" value="SMAD_FHA_dom_sf"/>
</dbReference>
<dbReference type="RefSeq" id="WP_197705999.1">
    <property type="nucleotide sequence ID" value="NZ_AP017313.1"/>
</dbReference>
<evidence type="ECO:0000313" key="1">
    <source>
        <dbReference type="EMBL" id="BAU54928.1"/>
    </source>
</evidence>
<organism evidence="1 2">
    <name type="scientific">Mucilaginibacter gotjawali</name>
    <dbReference type="NCBI Taxonomy" id="1550579"/>
    <lineage>
        <taxon>Bacteria</taxon>
        <taxon>Pseudomonadati</taxon>
        <taxon>Bacteroidota</taxon>
        <taxon>Sphingobacteriia</taxon>
        <taxon>Sphingobacteriales</taxon>
        <taxon>Sphingobacteriaceae</taxon>
        <taxon>Mucilaginibacter</taxon>
    </lineage>
</organism>
<dbReference type="Proteomes" id="UP000218263">
    <property type="component" value="Chromosome"/>
</dbReference>
<dbReference type="SUPFAM" id="SSF49879">
    <property type="entry name" value="SMAD/FHA domain"/>
    <property type="match status" value="1"/>
</dbReference>
<evidence type="ECO:0000313" key="2">
    <source>
        <dbReference type="Proteomes" id="UP000218263"/>
    </source>
</evidence>
<gene>
    <name evidence="1" type="ORF">MgSA37_03108</name>
</gene>
<proteinExistence type="predicted"/>
<dbReference type="EMBL" id="AP017313">
    <property type="protein sequence ID" value="BAU54928.1"/>
    <property type="molecule type" value="Genomic_DNA"/>
</dbReference>
<dbReference type="CDD" id="cd00060">
    <property type="entry name" value="FHA"/>
    <property type="match status" value="1"/>
</dbReference>
<dbReference type="AlphaFoldDB" id="A0A110B5X3"/>
<sequence>MDIDFTDEYPTEASIVNSLSAAIFIRTKENTIQRSATAYLRVLNGIAEKQEYEINSPEGKINIGRGKKVQVEDGFFRLNQVAFDAESTNESNKFVSRQHAHIEWSKDNGCFMLFADEGGVPPRNKIKVRSAQSESLVKLHSVTIGHKLGEGDQVILGESAVLEFSYRSEKNKDG</sequence>
<name>A0A110B5X3_9SPHI</name>
<dbReference type="KEGG" id="mgot:MgSA37_03108"/>
<evidence type="ECO:0008006" key="3">
    <source>
        <dbReference type="Google" id="ProtNLM"/>
    </source>
</evidence>
<protein>
    <recommendedName>
        <fullName evidence="3">FHA domain-containing protein</fullName>
    </recommendedName>
</protein>
<dbReference type="Gene3D" id="2.60.200.20">
    <property type="match status" value="1"/>
</dbReference>
<accession>A0A110B5X3</accession>
<reference evidence="1 2" key="1">
    <citation type="submission" date="2015-12" db="EMBL/GenBank/DDBJ databases">
        <title>Genome sequence of Mucilaginibacter gotjawali.</title>
        <authorList>
            <person name="Lee J.S."/>
            <person name="Lee K.C."/>
            <person name="Kim K.K."/>
            <person name="Lee B.W."/>
        </authorList>
    </citation>
    <scope>NUCLEOTIDE SEQUENCE [LARGE SCALE GENOMIC DNA]</scope>
    <source>
        <strain evidence="1 2">SA3-7</strain>
    </source>
</reference>
<keyword evidence="2" id="KW-1185">Reference proteome</keyword>